<dbReference type="InterPro" id="IPR009071">
    <property type="entry name" value="HMG_box_dom"/>
</dbReference>
<dbReference type="GO" id="GO:0003677">
    <property type="term" value="F:DNA binding"/>
    <property type="evidence" value="ECO:0007669"/>
    <property type="project" value="UniProtKB-UniRule"/>
</dbReference>
<name>A0A430Q4X9_SCHBO</name>
<protein>
    <submittedName>
        <fullName evidence="14">Structure-specific recognition protein 1</fullName>
    </submittedName>
</protein>
<dbReference type="EMBL" id="QMKO01002721">
    <property type="protein sequence ID" value="RTG82727.1"/>
    <property type="molecule type" value="Genomic_DNA"/>
</dbReference>
<dbReference type="Gene3D" id="2.30.29.220">
    <property type="entry name" value="Structure-specific recognition protein (SSRP1)"/>
    <property type="match status" value="2"/>
</dbReference>
<keyword evidence="7" id="KW-0805">Transcription regulation</keyword>
<dbReference type="CDD" id="cd13230">
    <property type="entry name" value="PH1_SSRP1-like"/>
    <property type="match status" value="1"/>
</dbReference>
<accession>A0A430Q4X9</accession>
<dbReference type="InterPro" id="IPR035417">
    <property type="entry name" value="SSRP1/POB3_N"/>
</dbReference>
<dbReference type="SMART" id="SM00398">
    <property type="entry name" value="HMG"/>
    <property type="match status" value="1"/>
</dbReference>
<dbReference type="Gene3D" id="2.30.29.30">
    <property type="entry name" value="Pleckstrin-homology domain (PH domain)/Phosphotyrosine-binding domain (PTB)"/>
    <property type="match status" value="3"/>
</dbReference>
<dbReference type="InterPro" id="IPR036910">
    <property type="entry name" value="HMG_box_dom_sf"/>
</dbReference>
<evidence type="ECO:0000256" key="10">
    <source>
        <dbReference type="ARBA" id="ARBA00023242"/>
    </source>
</evidence>
<feature type="compositionally biased region" description="Acidic residues" evidence="12">
    <location>
        <begin position="647"/>
        <end position="659"/>
    </location>
</feature>
<evidence type="ECO:0000256" key="3">
    <source>
        <dbReference type="ARBA" id="ARBA00010060"/>
    </source>
</evidence>
<dbReference type="GO" id="GO:0031491">
    <property type="term" value="F:nucleosome binding"/>
    <property type="evidence" value="ECO:0007669"/>
    <property type="project" value="TreeGrafter"/>
</dbReference>
<keyword evidence="10 11" id="KW-0539">Nucleus</keyword>
<dbReference type="STRING" id="6184.A0A430Q4X9"/>
<dbReference type="InterPro" id="IPR038167">
    <property type="entry name" value="SSRP1_sf"/>
</dbReference>
<dbReference type="FunFam" id="2.30.29.30:FF:000119">
    <property type="entry name" value="FACT complex subunit SSRP1"/>
    <property type="match status" value="2"/>
</dbReference>
<keyword evidence="11" id="KW-0238">DNA-binding</keyword>
<dbReference type="SUPFAM" id="SSF47095">
    <property type="entry name" value="HMG-box"/>
    <property type="match status" value="1"/>
</dbReference>
<sequence>MADIAFDHITQEVRGTVYPGKLRLKEDEFMYKNEKTGKVDHFSRSDIESAQWIVRATGLGLSIKLKNNSLHRYDGFGEIEAEKVGSFFKKYFDVEIVKRELCYKGYNWGDVDFDGDVLEFSVKNAMAFEVPLSNVANAVLNKNEIIFEFHLNDEAEVCLSEMRLYTPGTEADREGKAPSIYSKVTQKADIIQEVRGTVYPGKLRLKEDEFMYKNEKTGKVDHFSRSDIESAQWIVRATGLGLSIKLKNNSLHRYDGFGEIEAEKVGSFFKKYFDVEIVKRELCYKGYNWGDVDFDGDVLEFSVKNAMAFEVPLSNVANAVLNKNEIIFEFHLNDEAEVCLSEMRLYTPGTEADREGKAPSIYSKVTQKADIIQVTGDFLVEFKQLQCLQPRGRYDVKLYPSFIHLHGKSYDFKVPKNTITRLMVLPHPDNRQIFFAVQLDPPIKHGQTRYHFVISLFDKDSHINLEMAATEDWLQEQFNGKLTRNISGPEYEVVARVFKVLFDQKVTVPGSFSAKGGGCAVACSYKASVGLLYPLERGFTFVPRPPISIRFDEIVAVQFSRGTGAQRSFDFEVETRNGLTHTFTSIERDEYHHLYDFVTAKKLRVKNISSENKTTNPGDDVWSSSDESHDAYMEKVKTEARERTTEMDDEDDDDEDDEDFKPPESDGSELAEEYDSNVQTTTSEDESGDNDDDDDSEENKSNTSSKNTTAHKKKDKRDNDSDGYEDSLSSVSSTSEPKPKQKKLKEEPKKSTTKPRKDETKRQTTKKQKKPKDPNAPTRPLSAYFLWFNENREKIAKSLDGQNSVAEVAKAAGEIWRNMDSTVKSGYQSRVDELKKKYQEDLRIYQSNLASSKEPDLSPDSSS</sequence>
<dbReference type="Pfam" id="PF21103">
    <property type="entry name" value="PH1_SSRP1-like"/>
    <property type="match status" value="1"/>
</dbReference>
<comment type="subcellular location">
    <subcellularLocation>
        <location evidence="2">Chromosome</location>
    </subcellularLocation>
    <subcellularLocation>
        <location evidence="1">Nucleus</location>
    </subcellularLocation>
</comment>
<dbReference type="Proteomes" id="UP000290809">
    <property type="component" value="Unassembled WGS sequence"/>
</dbReference>
<dbReference type="CDD" id="cd21994">
    <property type="entry name" value="HMG-box_SSRP1-like"/>
    <property type="match status" value="1"/>
</dbReference>
<dbReference type="PROSITE" id="PS50118">
    <property type="entry name" value="HMG_BOX_2"/>
    <property type="match status" value="1"/>
</dbReference>
<dbReference type="GO" id="GO:0006281">
    <property type="term" value="P:DNA repair"/>
    <property type="evidence" value="ECO:0007669"/>
    <property type="project" value="UniProtKB-KW"/>
</dbReference>
<feature type="DNA-binding region" description="HMG box" evidence="11">
    <location>
        <begin position="777"/>
        <end position="846"/>
    </location>
</feature>
<keyword evidence="9" id="KW-0234">DNA repair</keyword>
<dbReference type="SUPFAM" id="SSF50729">
    <property type="entry name" value="PH domain-like"/>
    <property type="match status" value="1"/>
</dbReference>
<dbReference type="AlphaFoldDB" id="A0A430Q4X9"/>
<feature type="compositionally biased region" description="Basic and acidic residues" evidence="12">
    <location>
        <begin position="626"/>
        <end position="646"/>
    </location>
</feature>
<dbReference type="Pfam" id="PF03531">
    <property type="entry name" value="SSrecog"/>
    <property type="match status" value="2"/>
</dbReference>
<evidence type="ECO:0000256" key="9">
    <source>
        <dbReference type="ARBA" id="ARBA00023204"/>
    </source>
</evidence>
<feature type="compositionally biased region" description="Acidic residues" evidence="12">
    <location>
        <begin position="666"/>
        <end position="675"/>
    </location>
</feature>
<evidence type="ECO:0000256" key="12">
    <source>
        <dbReference type="SAM" id="MobiDB-lite"/>
    </source>
</evidence>
<dbReference type="InterPro" id="IPR050454">
    <property type="entry name" value="RTT106/SSRP1_HistChap/FACT"/>
</dbReference>
<dbReference type="FunFam" id="2.30.29.30:FF:000098">
    <property type="entry name" value="Fact complex subunit ssrp1"/>
    <property type="match status" value="1"/>
</dbReference>
<dbReference type="InterPro" id="IPR000969">
    <property type="entry name" value="SSRP1/POB3"/>
</dbReference>
<dbReference type="InterPro" id="IPR013719">
    <property type="entry name" value="RTT106/SPT16-like_middle_dom"/>
</dbReference>
<proteinExistence type="inferred from homology"/>
<dbReference type="Pfam" id="PF00505">
    <property type="entry name" value="HMG_box"/>
    <property type="match status" value="1"/>
</dbReference>
<dbReference type="InterPro" id="IPR024954">
    <property type="entry name" value="SSRP1_DD"/>
</dbReference>
<feature type="domain" description="HMG box" evidence="13">
    <location>
        <begin position="777"/>
        <end position="846"/>
    </location>
</feature>
<dbReference type="Pfam" id="PF08512">
    <property type="entry name" value="Rttp106-like_middle"/>
    <property type="match status" value="1"/>
</dbReference>
<keyword evidence="8" id="KW-0804">Transcription</keyword>
<dbReference type="CDD" id="cd13231">
    <property type="entry name" value="PH2_SSRP1-like"/>
    <property type="match status" value="1"/>
</dbReference>
<evidence type="ECO:0000313" key="15">
    <source>
        <dbReference type="Proteomes" id="UP000290809"/>
    </source>
</evidence>
<dbReference type="GO" id="GO:0042393">
    <property type="term" value="F:histone binding"/>
    <property type="evidence" value="ECO:0007669"/>
    <property type="project" value="TreeGrafter"/>
</dbReference>
<dbReference type="GO" id="GO:0035101">
    <property type="term" value="C:FACT complex"/>
    <property type="evidence" value="ECO:0007669"/>
    <property type="project" value="TreeGrafter"/>
</dbReference>
<comment type="caution">
    <text evidence="14">The sequence shown here is derived from an EMBL/GenBank/DDBJ whole genome shotgun (WGS) entry which is preliminary data.</text>
</comment>
<evidence type="ECO:0000259" key="13">
    <source>
        <dbReference type="PROSITE" id="PS50118"/>
    </source>
</evidence>
<evidence type="ECO:0000256" key="6">
    <source>
        <dbReference type="ARBA" id="ARBA00022763"/>
    </source>
</evidence>
<dbReference type="PANTHER" id="PTHR45849">
    <property type="entry name" value="FACT COMPLEX SUBUNIT SSRP1"/>
    <property type="match status" value="1"/>
</dbReference>
<feature type="compositionally biased region" description="Acidic residues" evidence="12">
    <location>
        <begin position="683"/>
        <end position="697"/>
    </location>
</feature>
<comment type="similarity">
    <text evidence="3">Belongs to the SSRP1 family.</text>
</comment>
<dbReference type="Gene3D" id="2.30.29.150">
    <property type="match status" value="1"/>
</dbReference>
<keyword evidence="15" id="KW-1185">Reference proteome</keyword>
<evidence type="ECO:0000256" key="11">
    <source>
        <dbReference type="PROSITE-ProRule" id="PRU00267"/>
    </source>
</evidence>
<dbReference type="GO" id="GO:1902275">
    <property type="term" value="P:regulation of chromatin organization"/>
    <property type="evidence" value="ECO:0007669"/>
    <property type="project" value="TreeGrafter"/>
</dbReference>
<dbReference type="Gene3D" id="1.10.30.10">
    <property type="entry name" value="High mobility group box domain"/>
    <property type="match status" value="1"/>
</dbReference>
<evidence type="ECO:0000256" key="7">
    <source>
        <dbReference type="ARBA" id="ARBA00023015"/>
    </source>
</evidence>
<evidence type="ECO:0000256" key="4">
    <source>
        <dbReference type="ARBA" id="ARBA00022454"/>
    </source>
</evidence>
<feature type="region of interest" description="Disordered" evidence="12">
    <location>
        <begin position="609"/>
        <end position="781"/>
    </location>
</feature>
<feature type="compositionally biased region" description="Low complexity" evidence="12">
    <location>
        <begin position="727"/>
        <end position="736"/>
    </location>
</feature>
<dbReference type="PANTHER" id="PTHR45849:SF1">
    <property type="entry name" value="FACT COMPLEX SUBUNIT SSRP1"/>
    <property type="match status" value="1"/>
</dbReference>
<feature type="compositionally biased region" description="Basic and acidic residues" evidence="12">
    <location>
        <begin position="744"/>
        <end position="762"/>
    </location>
</feature>
<gene>
    <name evidence="14" type="ORF">DC041_0010830</name>
</gene>
<keyword evidence="4" id="KW-0158">Chromosome</keyword>
<evidence type="ECO:0000256" key="8">
    <source>
        <dbReference type="ARBA" id="ARBA00023163"/>
    </source>
</evidence>
<evidence type="ECO:0000313" key="14">
    <source>
        <dbReference type="EMBL" id="RTG82727.1"/>
    </source>
</evidence>
<evidence type="ECO:0000256" key="2">
    <source>
        <dbReference type="ARBA" id="ARBA00004286"/>
    </source>
</evidence>
<keyword evidence="6" id="KW-0227">DNA damage</keyword>
<evidence type="ECO:0000256" key="5">
    <source>
        <dbReference type="ARBA" id="ARBA00022705"/>
    </source>
</evidence>
<dbReference type="GO" id="GO:0006260">
    <property type="term" value="P:DNA replication"/>
    <property type="evidence" value="ECO:0007669"/>
    <property type="project" value="UniProtKB-KW"/>
</dbReference>
<dbReference type="FunFam" id="2.30.29.150:FF:000001">
    <property type="entry name" value="Fact complex subunit ssrp1"/>
    <property type="match status" value="1"/>
</dbReference>
<keyword evidence="5" id="KW-0235">DNA replication</keyword>
<dbReference type="InterPro" id="IPR011993">
    <property type="entry name" value="PH-like_dom_sf"/>
</dbReference>
<evidence type="ECO:0000256" key="1">
    <source>
        <dbReference type="ARBA" id="ARBA00004123"/>
    </source>
</evidence>
<dbReference type="SMART" id="SM01287">
    <property type="entry name" value="Rtt106"/>
    <property type="match status" value="1"/>
</dbReference>
<dbReference type="Pfam" id="PF17292">
    <property type="entry name" value="POB3_N"/>
    <property type="match status" value="2"/>
</dbReference>
<feature type="compositionally biased region" description="Polar residues" evidence="12">
    <location>
        <begin position="609"/>
        <end position="625"/>
    </location>
</feature>
<organism evidence="14 15">
    <name type="scientific">Schistosoma bovis</name>
    <name type="common">Blood fluke</name>
    <dbReference type="NCBI Taxonomy" id="6184"/>
    <lineage>
        <taxon>Eukaryota</taxon>
        <taxon>Metazoa</taxon>
        <taxon>Spiralia</taxon>
        <taxon>Lophotrochozoa</taxon>
        <taxon>Platyhelminthes</taxon>
        <taxon>Trematoda</taxon>
        <taxon>Digenea</taxon>
        <taxon>Strigeidida</taxon>
        <taxon>Schistosomatoidea</taxon>
        <taxon>Schistosomatidae</taxon>
        <taxon>Schistosoma</taxon>
    </lineage>
</organism>
<reference evidence="14 15" key="1">
    <citation type="journal article" date="2019" name="PLoS Pathog.">
        <title>Genome sequence of the bovine parasite Schistosoma bovis Tanzania.</title>
        <authorList>
            <person name="Oey H."/>
            <person name="Zakrzewski M."/>
            <person name="Gobert G."/>
            <person name="Gravermann K."/>
            <person name="Stoye J."/>
            <person name="Jones M."/>
            <person name="Mcmanus D."/>
            <person name="Krause L."/>
        </authorList>
    </citation>
    <scope>NUCLEOTIDE SEQUENCE [LARGE SCALE GENOMIC DNA]</scope>
    <source>
        <strain evidence="14 15">TAN1997</strain>
    </source>
</reference>
<dbReference type="InterPro" id="IPR048993">
    <property type="entry name" value="SSRP1-like_PH1"/>
</dbReference>
<dbReference type="PRINTS" id="PR00887">
    <property type="entry name" value="SSRCOGNITION"/>
</dbReference>